<dbReference type="SUPFAM" id="SSF51735">
    <property type="entry name" value="NAD(P)-binding Rossmann-fold domains"/>
    <property type="match status" value="1"/>
</dbReference>
<dbReference type="Gene3D" id="3.40.50.720">
    <property type="entry name" value="NAD(P)-binding Rossmann-like Domain"/>
    <property type="match status" value="1"/>
</dbReference>
<reference evidence="2 3" key="1">
    <citation type="submission" date="2014-04" db="EMBL/GenBank/DDBJ databases">
        <title>Genome assembly of Hyalangium minutum DSM 14724.</title>
        <authorList>
            <person name="Sharma G."/>
            <person name="Subramanian S."/>
        </authorList>
    </citation>
    <scope>NUCLEOTIDE SEQUENCE [LARGE SCALE GENOMIC DNA]</scope>
    <source>
        <strain evidence="2 3">DSM 14724</strain>
    </source>
</reference>
<accession>A0A085WU17</accession>
<feature type="domain" description="NAD(P)-binding" evidence="1">
    <location>
        <begin position="13"/>
        <end position="127"/>
    </location>
</feature>
<dbReference type="AlphaFoldDB" id="A0A085WU17"/>
<dbReference type="Proteomes" id="UP000028725">
    <property type="component" value="Unassembled WGS sequence"/>
</dbReference>
<name>A0A085WU17_9BACT</name>
<protein>
    <recommendedName>
        <fullName evidence="1">NAD(P)-binding domain-containing protein</fullName>
    </recommendedName>
</protein>
<dbReference type="EMBL" id="JMCB01000002">
    <property type="protein sequence ID" value="KFE71180.1"/>
    <property type="molecule type" value="Genomic_DNA"/>
</dbReference>
<evidence type="ECO:0000313" key="2">
    <source>
        <dbReference type="EMBL" id="KFE71180.1"/>
    </source>
</evidence>
<keyword evidence="3" id="KW-1185">Reference proteome</keyword>
<dbReference type="InterPro" id="IPR016040">
    <property type="entry name" value="NAD(P)-bd_dom"/>
</dbReference>
<dbReference type="InterPro" id="IPR036291">
    <property type="entry name" value="NAD(P)-bd_dom_sf"/>
</dbReference>
<dbReference type="Pfam" id="PF13460">
    <property type="entry name" value="NAD_binding_10"/>
    <property type="match status" value="1"/>
</dbReference>
<organism evidence="2 3">
    <name type="scientific">Hyalangium minutum</name>
    <dbReference type="NCBI Taxonomy" id="394096"/>
    <lineage>
        <taxon>Bacteria</taxon>
        <taxon>Pseudomonadati</taxon>
        <taxon>Myxococcota</taxon>
        <taxon>Myxococcia</taxon>
        <taxon>Myxococcales</taxon>
        <taxon>Cystobacterineae</taxon>
        <taxon>Archangiaceae</taxon>
        <taxon>Hyalangium</taxon>
    </lineage>
</organism>
<evidence type="ECO:0000259" key="1">
    <source>
        <dbReference type="Pfam" id="PF13460"/>
    </source>
</evidence>
<sequence length="140" mass="15481">MLSALGFPGRKGAEALLKATENIVAAMQKYRVYRLICLAPPPKKEGWVRRGLLGRLLAPFLGTPGVNAWEQQLDSIRGLPLEWVLVRPTWLTDEPARGNYEVSVGWAEVPEGISRADVAAFMLEQVQGRRYVRLSPVLGG</sequence>
<gene>
    <name evidence="2" type="ORF">DB31_3310</name>
</gene>
<comment type="caution">
    <text evidence="2">The sequence shown here is derived from an EMBL/GenBank/DDBJ whole genome shotgun (WGS) entry which is preliminary data.</text>
</comment>
<dbReference type="STRING" id="394096.DB31_3310"/>
<proteinExistence type="predicted"/>
<evidence type="ECO:0000313" key="3">
    <source>
        <dbReference type="Proteomes" id="UP000028725"/>
    </source>
</evidence>